<accession>A0A832TES0</accession>
<feature type="region of interest" description="Disordered" evidence="1">
    <location>
        <begin position="1"/>
        <end position="27"/>
    </location>
</feature>
<gene>
    <name evidence="3" type="ORF">HA332_09700</name>
</gene>
<dbReference type="AlphaFoldDB" id="A0A832TES0"/>
<proteinExistence type="predicted"/>
<name>A0A832TES0_9CREN</name>
<comment type="caution">
    <text evidence="3">The sequence shown here is derived from an EMBL/GenBank/DDBJ whole genome shotgun (WGS) entry which is preliminary data.</text>
</comment>
<reference evidence="3" key="1">
    <citation type="journal article" date="2020" name="bioRxiv">
        <title>A rank-normalized archaeal taxonomy based on genome phylogeny resolves widespread incomplete and uneven classifications.</title>
        <authorList>
            <person name="Rinke C."/>
            <person name="Chuvochina M."/>
            <person name="Mussig A.J."/>
            <person name="Chaumeil P.-A."/>
            <person name="Waite D.W."/>
            <person name="Whitman W.B."/>
            <person name="Parks D.H."/>
            <person name="Hugenholtz P."/>
        </authorList>
    </citation>
    <scope>NUCLEOTIDE SEQUENCE</scope>
    <source>
        <strain evidence="3">UBA8838</strain>
    </source>
</reference>
<protein>
    <submittedName>
        <fullName evidence="3">Uncharacterized protein</fullName>
    </submittedName>
</protein>
<feature type="transmembrane region" description="Helical" evidence="2">
    <location>
        <begin position="34"/>
        <end position="53"/>
    </location>
</feature>
<keyword evidence="2" id="KW-0472">Membrane</keyword>
<evidence type="ECO:0000313" key="3">
    <source>
        <dbReference type="EMBL" id="HII74627.1"/>
    </source>
</evidence>
<keyword evidence="2" id="KW-0812">Transmembrane</keyword>
<evidence type="ECO:0000313" key="4">
    <source>
        <dbReference type="Proteomes" id="UP000646844"/>
    </source>
</evidence>
<evidence type="ECO:0000256" key="1">
    <source>
        <dbReference type="SAM" id="MobiDB-lite"/>
    </source>
</evidence>
<keyword evidence="2" id="KW-1133">Transmembrane helix</keyword>
<dbReference type="Proteomes" id="UP000646844">
    <property type="component" value="Unassembled WGS sequence"/>
</dbReference>
<organism evidence="3 4">
    <name type="scientific">Sulfurisphaera tokodaii</name>
    <dbReference type="NCBI Taxonomy" id="111955"/>
    <lineage>
        <taxon>Archaea</taxon>
        <taxon>Thermoproteota</taxon>
        <taxon>Thermoprotei</taxon>
        <taxon>Sulfolobales</taxon>
        <taxon>Sulfolobaceae</taxon>
        <taxon>Sulfurisphaera</taxon>
    </lineage>
</organism>
<evidence type="ECO:0000256" key="2">
    <source>
        <dbReference type="SAM" id="Phobius"/>
    </source>
</evidence>
<sequence length="63" mass="7287">MNFEKLLKNKDTMSSKEEPHTMPNRPKFASVGPWLWGIRILIDIMASAYLIVLRGIEVIKNML</sequence>
<dbReference type="RefSeq" id="WP_198429722.1">
    <property type="nucleotide sequence ID" value="NZ_BAABQO010000002.1"/>
</dbReference>
<dbReference type="EMBL" id="DUJO01000049">
    <property type="protein sequence ID" value="HII74627.1"/>
    <property type="molecule type" value="Genomic_DNA"/>
</dbReference>
<dbReference type="GeneID" id="60598277"/>
<feature type="compositionally biased region" description="Basic and acidic residues" evidence="1">
    <location>
        <begin position="1"/>
        <end position="20"/>
    </location>
</feature>